<dbReference type="AlphaFoldDB" id="A0A9W6H420"/>
<feature type="binding site" evidence="9">
    <location>
        <position position="285"/>
    </location>
    <ligand>
        <name>K(+)</name>
        <dbReference type="ChEBI" id="CHEBI:29103"/>
    </ligand>
</feature>
<keyword evidence="5 9" id="KW-0067">ATP-binding</keyword>
<reference evidence="12" key="1">
    <citation type="journal article" date="2014" name="Int. J. Syst. Evol. Microbiol.">
        <title>Complete genome sequence of Corynebacterium casei LMG S-19264T (=DSM 44701T), isolated from a smear-ripened cheese.</title>
        <authorList>
            <consortium name="US DOE Joint Genome Institute (JGI-PGF)"/>
            <person name="Walter F."/>
            <person name="Albersmeier A."/>
            <person name="Kalinowski J."/>
            <person name="Ruckert C."/>
        </authorList>
    </citation>
    <scope>NUCLEOTIDE SEQUENCE</scope>
    <source>
        <strain evidence="12">VKM Ac-1020</strain>
    </source>
</reference>
<keyword evidence="6 9" id="KW-0460">Magnesium</keyword>
<evidence type="ECO:0000256" key="8">
    <source>
        <dbReference type="ARBA" id="ARBA00023277"/>
    </source>
</evidence>
<keyword evidence="1 9" id="KW-0808">Transferase</keyword>
<dbReference type="EMBL" id="BSEJ01000008">
    <property type="protein sequence ID" value="GLJ61688.1"/>
    <property type="molecule type" value="Genomic_DNA"/>
</dbReference>
<keyword evidence="8 9" id="KW-0119">Carbohydrate metabolism</keyword>
<feature type="binding site" evidence="9">
    <location>
        <position position="283"/>
    </location>
    <ligand>
        <name>K(+)</name>
        <dbReference type="ChEBI" id="CHEBI:29103"/>
    </ligand>
</feature>
<dbReference type="PRINTS" id="PR00990">
    <property type="entry name" value="RIBOKINASE"/>
</dbReference>
<dbReference type="Gene3D" id="3.40.1190.20">
    <property type="match status" value="1"/>
</dbReference>
<feature type="binding site" evidence="9">
    <location>
        <position position="244"/>
    </location>
    <ligand>
        <name>K(+)</name>
        <dbReference type="ChEBI" id="CHEBI:29103"/>
    </ligand>
</feature>
<evidence type="ECO:0000313" key="13">
    <source>
        <dbReference type="Proteomes" id="UP001142462"/>
    </source>
</evidence>
<feature type="region of interest" description="Disordered" evidence="10">
    <location>
        <begin position="24"/>
        <end position="43"/>
    </location>
</feature>
<dbReference type="GO" id="GO:0005829">
    <property type="term" value="C:cytosol"/>
    <property type="evidence" value="ECO:0007669"/>
    <property type="project" value="TreeGrafter"/>
</dbReference>
<dbReference type="PANTHER" id="PTHR10584:SF166">
    <property type="entry name" value="RIBOKINASE"/>
    <property type="match status" value="1"/>
</dbReference>
<evidence type="ECO:0000256" key="3">
    <source>
        <dbReference type="ARBA" id="ARBA00022741"/>
    </source>
</evidence>
<comment type="pathway">
    <text evidence="9">Carbohydrate metabolism; D-ribose degradation; D-ribose 5-phosphate from beta-D-ribopyranose: step 2/2.</text>
</comment>
<dbReference type="GO" id="GO:0019303">
    <property type="term" value="P:D-ribose catabolic process"/>
    <property type="evidence" value="ECO:0007669"/>
    <property type="project" value="UniProtKB-UniRule"/>
</dbReference>
<keyword evidence="3 9" id="KW-0547">Nucleotide-binding</keyword>
<dbReference type="Pfam" id="PF00294">
    <property type="entry name" value="PfkB"/>
    <property type="match status" value="1"/>
</dbReference>
<organism evidence="12 13">
    <name type="scientific">Microbacterium barkeri</name>
    <dbReference type="NCBI Taxonomy" id="33917"/>
    <lineage>
        <taxon>Bacteria</taxon>
        <taxon>Bacillati</taxon>
        <taxon>Actinomycetota</taxon>
        <taxon>Actinomycetes</taxon>
        <taxon>Micrococcales</taxon>
        <taxon>Microbacteriaceae</taxon>
        <taxon>Microbacterium</taxon>
    </lineage>
</organism>
<evidence type="ECO:0000256" key="5">
    <source>
        <dbReference type="ARBA" id="ARBA00022840"/>
    </source>
</evidence>
<evidence type="ECO:0000256" key="2">
    <source>
        <dbReference type="ARBA" id="ARBA00022723"/>
    </source>
</evidence>
<dbReference type="Proteomes" id="UP001142462">
    <property type="component" value="Unassembled WGS sequence"/>
</dbReference>
<sequence>MDVVNRTGPIVVLGSANMDLVTRQPRLPEPGETMTGSDFSTGAGGKGLNQAVAARRAGAEVAFAGAVGDDGFGRELRAFLEGERIATDALRTSAAPTGIAQVSVLDGGENSIVIVAGANGEEELTDGDRALIASAAALVVQLERPLALVERALAAGRQAEALTVLTPAPVDAEAARLLPLVDILVPNESEALALSGASDVETAARRLSAEAGTVIVTRGSKGALIARGGDIVAAVAAREVEAVDTTGAGDTFVGVLVAWLTRGEPLEAAVEAATAAAAIAVTRPGAAPAMPTREEIDAALE</sequence>
<feature type="binding site" evidence="9">
    <location>
        <position position="143"/>
    </location>
    <ligand>
        <name>substrate</name>
    </ligand>
</feature>
<dbReference type="HAMAP" id="MF_01987">
    <property type="entry name" value="Ribokinase"/>
    <property type="match status" value="1"/>
</dbReference>
<dbReference type="EC" id="2.7.1.15" evidence="9"/>
<feature type="binding site" evidence="9">
    <location>
        <position position="187"/>
    </location>
    <ligand>
        <name>ATP</name>
        <dbReference type="ChEBI" id="CHEBI:30616"/>
    </ligand>
</feature>
<comment type="caution">
    <text evidence="9">Lacks conserved residue(s) required for the propagation of feature annotation.</text>
</comment>
<evidence type="ECO:0000256" key="4">
    <source>
        <dbReference type="ARBA" id="ARBA00022777"/>
    </source>
</evidence>
<dbReference type="GO" id="GO:0046872">
    <property type="term" value="F:metal ion binding"/>
    <property type="evidence" value="ECO:0007669"/>
    <property type="project" value="UniProtKB-KW"/>
</dbReference>
<evidence type="ECO:0000256" key="1">
    <source>
        <dbReference type="ARBA" id="ARBA00022679"/>
    </source>
</evidence>
<feature type="binding site" evidence="9">
    <location>
        <begin position="17"/>
        <end position="19"/>
    </location>
    <ligand>
        <name>substrate</name>
    </ligand>
</feature>
<gene>
    <name evidence="12" type="primary">rbsK_2</name>
    <name evidence="9" type="synonym">rbsK</name>
    <name evidence="12" type="ORF">GCM10017576_18180</name>
</gene>
<evidence type="ECO:0000259" key="11">
    <source>
        <dbReference type="Pfam" id="PF00294"/>
    </source>
</evidence>
<comment type="cofactor">
    <cofactor evidence="9">
        <name>Mg(2+)</name>
        <dbReference type="ChEBI" id="CHEBI:18420"/>
    </cofactor>
    <text evidence="9">Requires a divalent cation, most likely magnesium in vivo, as an electrophilic catalyst to aid phosphoryl group transfer. It is the chelate of the metal and the nucleotide that is the actual substrate.</text>
</comment>
<feature type="active site" description="Proton acceptor" evidence="9">
    <location>
        <position position="250"/>
    </location>
</feature>
<dbReference type="InterPro" id="IPR002139">
    <property type="entry name" value="Ribo/fructo_kinase"/>
</dbReference>
<dbReference type="InterPro" id="IPR029056">
    <property type="entry name" value="Ribokinase-like"/>
</dbReference>
<dbReference type="PANTHER" id="PTHR10584">
    <property type="entry name" value="SUGAR KINASE"/>
    <property type="match status" value="1"/>
</dbReference>
<keyword evidence="13" id="KW-1185">Reference proteome</keyword>
<feature type="binding site" evidence="9">
    <location>
        <position position="280"/>
    </location>
    <ligand>
        <name>K(+)</name>
        <dbReference type="ChEBI" id="CHEBI:29103"/>
    </ligand>
</feature>
<evidence type="ECO:0000256" key="9">
    <source>
        <dbReference type="HAMAP-Rule" id="MF_01987"/>
    </source>
</evidence>
<reference evidence="12" key="2">
    <citation type="submission" date="2023-01" db="EMBL/GenBank/DDBJ databases">
        <authorList>
            <person name="Sun Q."/>
            <person name="Evtushenko L."/>
        </authorList>
    </citation>
    <scope>NUCLEOTIDE SEQUENCE</scope>
    <source>
        <strain evidence="12">VKM Ac-1020</strain>
    </source>
</reference>
<comment type="function">
    <text evidence="9">Catalyzes the phosphorylation of ribose at O-5 in a reaction requiring ATP and magnesium. The resulting D-ribose-5-phosphate can then be used either for sythesis of nucleotides, histidine, and tryptophan, or as a component of the pentose phosphate pathway.</text>
</comment>
<evidence type="ECO:0000256" key="7">
    <source>
        <dbReference type="ARBA" id="ARBA00022958"/>
    </source>
</evidence>
<feature type="binding site" evidence="9">
    <location>
        <position position="246"/>
    </location>
    <ligand>
        <name>K(+)</name>
        <dbReference type="ChEBI" id="CHEBI:29103"/>
    </ligand>
</feature>
<feature type="binding site" evidence="9">
    <location>
        <begin position="45"/>
        <end position="49"/>
    </location>
    <ligand>
        <name>substrate</name>
    </ligand>
</feature>
<keyword evidence="9" id="KW-0963">Cytoplasm</keyword>
<keyword evidence="7 9" id="KW-0630">Potassium</keyword>
<feature type="domain" description="Carbohydrate kinase PfkB" evidence="11">
    <location>
        <begin position="10"/>
        <end position="292"/>
    </location>
</feature>
<evidence type="ECO:0000256" key="10">
    <source>
        <dbReference type="SAM" id="MobiDB-lite"/>
    </source>
</evidence>
<comment type="activity regulation">
    <text evidence="9">Activated by a monovalent cation that binds near, but not in, the active site. The most likely occupant of the site in vivo is potassium. Ion binding induces a conformational change that may alter substrate affinity.</text>
</comment>
<dbReference type="GO" id="GO:0005524">
    <property type="term" value="F:ATP binding"/>
    <property type="evidence" value="ECO:0007669"/>
    <property type="project" value="UniProtKB-UniRule"/>
</dbReference>
<comment type="subunit">
    <text evidence="9">Homodimer.</text>
</comment>
<dbReference type="CDD" id="cd01174">
    <property type="entry name" value="ribokinase"/>
    <property type="match status" value="1"/>
</dbReference>
<proteinExistence type="inferred from homology"/>
<comment type="catalytic activity">
    <reaction evidence="9">
        <text>D-ribose + ATP = D-ribose 5-phosphate + ADP + H(+)</text>
        <dbReference type="Rhea" id="RHEA:13697"/>
        <dbReference type="ChEBI" id="CHEBI:15378"/>
        <dbReference type="ChEBI" id="CHEBI:30616"/>
        <dbReference type="ChEBI" id="CHEBI:47013"/>
        <dbReference type="ChEBI" id="CHEBI:78346"/>
        <dbReference type="ChEBI" id="CHEBI:456216"/>
        <dbReference type="EC" id="2.7.1.15"/>
    </reaction>
</comment>
<feature type="binding site" evidence="9">
    <location>
        <begin position="249"/>
        <end position="250"/>
    </location>
    <ligand>
        <name>ATP</name>
        <dbReference type="ChEBI" id="CHEBI:30616"/>
    </ligand>
</feature>
<evidence type="ECO:0000256" key="6">
    <source>
        <dbReference type="ARBA" id="ARBA00022842"/>
    </source>
</evidence>
<feature type="binding site" evidence="9">
    <location>
        <position position="250"/>
    </location>
    <ligand>
        <name>substrate</name>
    </ligand>
</feature>
<dbReference type="GO" id="GO:0004747">
    <property type="term" value="F:ribokinase activity"/>
    <property type="evidence" value="ECO:0007669"/>
    <property type="project" value="UniProtKB-UniRule"/>
</dbReference>
<accession>A0A9W6H420</accession>
<comment type="subcellular location">
    <subcellularLocation>
        <location evidence="9">Cytoplasm</location>
    </subcellularLocation>
</comment>
<dbReference type="InterPro" id="IPR011611">
    <property type="entry name" value="PfkB_dom"/>
</dbReference>
<protein>
    <recommendedName>
        <fullName evidence="9">Ribokinase</fullName>
        <shortName evidence="9">RK</shortName>
        <ecNumber evidence="9">2.7.1.15</ecNumber>
    </recommendedName>
</protein>
<name>A0A9W6H420_9MICO</name>
<evidence type="ECO:0000313" key="12">
    <source>
        <dbReference type="EMBL" id="GLJ61688.1"/>
    </source>
</evidence>
<dbReference type="InterPro" id="IPR011877">
    <property type="entry name" value="Ribokinase"/>
</dbReference>
<dbReference type="SUPFAM" id="SSF53613">
    <property type="entry name" value="Ribokinase-like"/>
    <property type="match status" value="1"/>
</dbReference>
<keyword evidence="2 9" id="KW-0479">Metal-binding</keyword>
<comment type="caution">
    <text evidence="12">The sequence shown here is derived from an EMBL/GenBank/DDBJ whole genome shotgun (WGS) entry which is preliminary data.</text>
</comment>
<feature type="binding site" evidence="9">
    <location>
        <begin position="217"/>
        <end position="222"/>
    </location>
    <ligand>
        <name>ATP</name>
        <dbReference type="ChEBI" id="CHEBI:30616"/>
    </ligand>
</feature>
<keyword evidence="4 9" id="KW-0418">Kinase</keyword>
<comment type="similarity">
    <text evidence="9">Belongs to the carbohydrate kinase PfkB family. Ribokinase subfamily.</text>
</comment>